<evidence type="ECO:0008006" key="3">
    <source>
        <dbReference type="Google" id="ProtNLM"/>
    </source>
</evidence>
<organism evidence="1 2">
    <name type="scientific">Rhodococcoides fascians</name>
    <name type="common">Rhodococcus fascians</name>
    <dbReference type="NCBI Taxonomy" id="1828"/>
    <lineage>
        <taxon>Bacteria</taxon>
        <taxon>Bacillati</taxon>
        <taxon>Actinomycetota</taxon>
        <taxon>Actinomycetes</taxon>
        <taxon>Mycobacteriales</taxon>
        <taxon>Nocardiaceae</taxon>
        <taxon>Rhodococcoides</taxon>
    </lineage>
</organism>
<proteinExistence type="predicted"/>
<accession>A0A143QMY8</accession>
<keyword evidence="2" id="KW-1185">Reference proteome</keyword>
<sequence length="280" mass="29368">MHSVSKSSPVTGEPDCIGLELKKAAFGVDPGRTDLPAATDARQSWYRGVALAGQGRYNAARVELRRFRPTSPALESLYESTRASWLRQIGRHRLARGFDGRAVFLIGLTGEARTTDAVEARSDALVGLAADALGTGRFGFADAFLARNAELLSVPGGSDLWRPALRAHWVAAELAMMRGDGSGALRHAESARALTDDTDSLRHRIKTDLVMAAALSCAGATERARAGAVDVACAAAMHGLLPLRWAATMLCEGTGGADSDMVSARDLGAALQRLGGSAVG</sequence>
<reference evidence="2" key="2">
    <citation type="submission" date="2016-04" db="EMBL/GenBank/DDBJ databases">
        <title>Complete Genome and Plasmid Sequences for Rhodococcus fascians D188 and Draft Sequences for Rhodococcus spp. Isolates PBTS 1 and PBTS 2.</title>
        <authorList>
            <person name="Stamer R."/>
            <person name="Vereecke D."/>
            <person name="Zhang Y."/>
            <person name="Schilkey F."/>
            <person name="Devitt N."/>
            <person name="Randall J."/>
        </authorList>
    </citation>
    <scope>NUCLEOTIDE SEQUENCE [LARGE SCALE GENOMIC DNA]</scope>
    <source>
        <strain evidence="2">PBTS2</strain>
    </source>
</reference>
<evidence type="ECO:0000313" key="2">
    <source>
        <dbReference type="Proteomes" id="UP000076038"/>
    </source>
</evidence>
<name>A0A143QMY8_RHOFA</name>
<dbReference type="Proteomes" id="UP000076038">
    <property type="component" value="Chromosome"/>
</dbReference>
<dbReference type="PATRIC" id="fig|1653479.3.peg.3267"/>
<dbReference type="RefSeq" id="WP_053068804.1">
    <property type="nucleotide sequence ID" value="NZ_CP015220.1"/>
</dbReference>
<dbReference type="KEGG" id="rhs:A3Q41_03224"/>
<protein>
    <recommendedName>
        <fullName evidence="3">MalT-like TPR region domain-containing protein</fullName>
    </recommendedName>
</protein>
<dbReference type="EMBL" id="CP015220">
    <property type="protein sequence ID" value="AMY24515.1"/>
    <property type="molecule type" value="Genomic_DNA"/>
</dbReference>
<dbReference type="AlphaFoldDB" id="A0A143QMY8"/>
<dbReference type="OrthoDB" id="4377297at2"/>
<gene>
    <name evidence="1" type="ORF">A3Q41_03224</name>
</gene>
<evidence type="ECO:0000313" key="1">
    <source>
        <dbReference type="EMBL" id="AMY24515.1"/>
    </source>
</evidence>
<reference evidence="1 2" key="1">
    <citation type="journal article" date="2016" name="Genome Announc.">
        <title>Complete Genome and Plasmid Sequences for Rhodococcus fascians D188 and Draft Sequences for Rhodococcus Isolates PBTS 1 and PBTS 2.</title>
        <authorList>
            <person name="Stamler R.A."/>
            <person name="Vereecke D."/>
            <person name="Zhang Y."/>
            <person name="Schilkey F."/>
            <person name="Devitt N."/>
            <person name="Randall J.J."/>
        </authorList>
    </citation>
    <scope>NUCLEOTIDE SEQUENCE [LARGE SCALE GENOMIC DNA]</scope>
    <source>
        <strain evidence="1 2">PBTS2</strain>
    </source>
</reference>